<dbReference type="Gene3D" id="1.10.10.10">
    <property type="entry name" value="Winged helix-like DNA-binding domain superfamily/Winged helix DNA-binding domain"/>
    <property type="match status" value="1"/>
</dbReference>
<dbReference type="InterPro" id="IPR036390">
    <property type="entry name" value="WH_DNA-bd_sf"/>
</dbReference>
<dbReference type="AlphaFoldDB" id="A0A0F2T670"/>
<dbReference type="SUPFAM" id="SSF46894">
    <property type="entry name" value="C-terminal effector domain of the bipartite response regulators"/>
    <property type="match status" value="1"/>
</dbReference>
<name>A0A0F2T670_STRR3</name>
<dbReference type="InterPro" id="IPR036388">
    <property type="entry name" value="WH-like_DNA-bd_sf"/>
</dbReference>
<dbReference type="SMART" id="SM00421">
    <property type="entry name" value="HTH_LUXR"/>
    <property type="match status" value="1"/>
</dbReference>
<dbReference type="Proteomes" id="UP000033699">
    <property type="component" value="Unassembled WGS sequence"/>
</dbReference>
<dbReference type="CDD" id="cd06170">
    <property type="entry name" value="LuxR_C_like"/>
    <property type="match status" value="1"/>
</dbReference>
<gene>
    <name evidence="2" type="ORF">VM95_37180</name>
</gene>
<protein>
    <submittedName>
        <fullName evidence="2">Erythropoiesis-stimulating protein</fullName>
    </submittedName>
</protein>
<dbReference type="PROSITE" id="PS50043">
    <property type="entry name" value="HTH_LUXR_2"/>
    <property type="match status" value="1"/>
</dbReference>
<dbReference type="InterPro" id="IPR000792">
    <property type="entry name" value="Tscrpt_reg_LuxR_C"/>
</dbReference>
<evidence type="ECO:0000313" key="2">
    <source>
        <dbReference type="EMBL" id="KJS57835.1"/>
    </source>
</evidence>
<comment type="caution">
    <text evidence="2">The sequence shown here is derived from an EMBL/GenBank/DDBJ whole genome shotgun (WGS) entry which is preliminary data.</text>
</comment>
<dbReference type="InterPro" id="IPR016032">
    <property type="entry name" value="Sig_transdc_resp-reg_C-effctor"/>
</dbReference>
<dbReference type="InterPro" id="IPR051797">
    <property type="entry name" value="TrmB-like"/>
</dbReference>
<keyword evidence="3" id="KW-1185">Reference proteome</keyword>
<dbReference type="RefSeq" id="WP_045705707.1">
    <property type="nucleotide sequence ID" value="NZ_JZKH01000202.1"/>
</dbReference>
<evidence type="ECO:0000313" key="3">
    <source>
        <dbReference type="Proteomes" id="UP000033699"/>
    </source>
</evidence>
<dbReference type="GO" id="GO:0003677">
    <property type="term" value="F:DNA binding"/>
    <property type="evidence" value="ECO:0007669"/>
    <property type="project" value="InterPro"/>
</dbReference>
<dbReference type="Pfam" id="PF00196">
    <property type="entry name" value="GerE"/>
    <property type="match status" value="1"/>
</dbReference>
<sequence length="329" mass="35551">MLEMLGLDPAVEGVYRGMLTDPDAGVAELCARLALSESTVREALDELADLTIVRDSPFHPTGLRVVEPPVALELMLLRQEEELARRQHELAGQKAAMVQAVADCAQLRSGAAAVRGSERLVGMEAIQAKLRVLAKELQGECLAVMPGGGRSKESLDASRPLDAEALGRGVTLMTLYQDSVRNDPATLAYAQWMTDAGGQVRTAPVLPPRVLVFDRQVAVLPIDPKNTRRGALCTREQGIVAALLAMFEQAWDTAVPLGADRLREADTGLNPTEKELLKLLATGLTDEAASKRLGVSLRTVRRQMAALMERLDATSRFEAGLKAAQRGWL</sequence>
<accession>A0A0F2T670</accession>
<dbReference type="EMBL" id="JZKH01000202">
    <property type="protein sequence ID" value="KJS57835.1"/>
    <property type="molecule type" value="Genomic_DNA"/>
</dbReference>
<proteinExistence type="predicted"/>
<evidence type="ECO:0000259" key="1">
    <source>
        <dbReference type="PROSITE" id="PS50043"/>
    </source>
</evidence>
<dbReference type="PANTHER" id="PTHR34293">
    <property type="entry name" value="HTH-TYPE TRANSCRIPTIONAL REGULATOR TRMBL2"/>
    <property type="match status" value="1"/>
</dbReference>
<dbReference type="PATRIC" id="fig|359131.3.peg.2854"/>
<dbReference type="SUPFAM" id="SSF46785">
    <property type="entry name" value="Winged helix' DNA-binding domain"/>
    <property type="match status" value="1"/>
</dbReference>
<organism evidence="2 3">
    <name type="scientific">Streptomyces rubellomurinus (strain ATCC 31215)</name>
    <dbReference type="NCBI Taxonomy" id="359131"/>
    <lineage>
        <taxon>Bacteria</taxon>
        <taxon>Bacillati</taxon>
        <taxon>Actinomycetota</taxon>
        <taxon>Actinomycetes</taxon>
        <taxon>Kitasatosporales</taxon>
        <taxon>Streptomycetaceae</taxon>
        <taxon>Streptomyces</taxon>
    </lineage>
</organism>
<dbReference type="GO" id="GO:0006355">
    <property type="term" value="P:regulation of DNA-templated transcription"/>
    <property type="evidence" value="ECO:0007669"/>
    <property type="project" value="InterPro"/>
</dbReference>
<feature type="domain" description="HTH luxR-type" evidence="1">
    <location>
        <begin position="262"/>
        <end position="327"/>
    </location>
</feature>
<dbReference type="PRINTS" id="PR00038">
    <property type="entry name" value="HTHLUXR"/>
</dbReference>
<dbReference type="OrthoDB" id="4266042at2"/>
<reference evidence="2 3" key="1">
    <citation type="submission" date="2015-02" db="EMBL/GenBank/DDBJ databases">
        <authorList>
            <person name="Ju K.-S."/>
            <person name="Doroghazi J.R."/>
            <person name="Metcalf W."/>
        </authorList>
    </citation>
    <scope>NUCLEOTIDE SEQUENCE [LARGE SCALE GENOMIC DNA]</scope>
    <source>
        <strain evidence="2 3">ATCC 31215</strain>
    </source>
</reference>
<dbReference type="PANTHER" id="PTHR34293:SF1">
    <property type="entry name" value="HTH-TYPE TRANSCRIPTIONAL REGULATOR TRMBL2"/>
    <property type="match status" value="1"/>
</dbReference>